<evidence type="ECO:0000256" key="1">
    <source>
        <dbReference type="SAM" id="MobiDB-lite"/>
    </source>
</evidence>
<accession>A0A7U7J547</accession>
<name>A0A7U7J547_9GAMM</name>
<dbReference type="InterPro" id="IPR011989">
    <property type="entry name" value="ARM-like"/>
</dbReference>
<dbReference type="Pfam" id="PF13646">
    <property type="entry name" value="HEAT_2"/>
    <property type="match status" value="2"/>
</dbReference>
<dbReference type="SUPFAM" id="SSF48371">
    <property type="entry name" value="ARM repeat"/>
    <property type="match status" value="1"/>
</dbReference>
<organism evidence="2 3">
    <name type="scientific">Candidatus Contendobacter odensis Run_B_J11</name>
    <dbReference type="NCBI Taxonomy" id="1400861"/>
    <lineage>
        <taxon>Bacteria</taxon>
        <taxon>Pseudomonadati</taxon>
        <taxon>Pseudomonadota</taxon>
        <taxon>Gammaproteobacteria</taxon>
        <taxon>Candidatus Competibacteraceae</taxon>
        <taxon>Candidatus Contendibacter</taxon>
    </lineage>
</organism>
<keyword evidence="3" id="KW-1185">Reference proteome</keyword>
<keyword evidence="2" id="KW-0456">Lyase</keyword>
<reference evidence="2 3" key="1">
    <citation type="journal article" date="2014" name="ISME J.">
        <title>Candidatus Competibacter-lineage genomes retrieved from metagenomes reveal functional metabolic diversity.</title>
        <authorList>
            <person name="McIlroy S.J."/>
            <person name="Albertsen M."/>
            <person name="Andresen E.K."/>
            <person name="Saunders A.M."/>
            <person name="Kristiansen R."/>
            <person name="Stokholm-Bjerregaard M."/>
            <person name="Nielsen K.L."/>
            <person name="Nielsen P.H."/>
        </authorList>
    </citation>
    <scope>NUCLEOTIDE SEQUENCE [LARGE SCALE GENOMIC DNA]</scope>
    <source>
        <strain evidence="2 3">Run_B_J11</strain>
    </source>
</reference>
<feature type="region of interest" description="Disordered" evidence="1">
    <location>
        <begin position="1"/>
        <end position="21"/>
    </location>
</feature>
<dbReference type="AlphaFoldDB" id="A0A7U7J547"/>
<evidence type="ECO:0000313" key="3">
    <source>
        <dbReference type="Proteomes" id="UP000019184"/>
    </source>
</evidence>
<protein>
    <submittedName>
        <fullName evidence="2">PBS lyase heat domain protein repeat-containing protein</fullName>
    </submittedName>
</protein>
<sequence length="209" mass="23092">MALIRKTHTTPSDGNNRRLPRDRQGLLRQLEDEAADIRRWAALDLAAFPDAAEEICARLEQETQTSVREAMFTTLIEIGGNAVVNGLIPLLRSEDAALRNSAVEALQQLPDAVSPYMATMLEDPDPDYRIFAVNVLANLRHPQTPAWLVQVVAHDRDFNVCASAVDVLAEVGTPEAIPALNALPERFSDEPFMQFCVQAAIRRIQGHDG</sequence>
<dbReference type="RefSeq" id="WP_034435588.1">
    <property type="nucleotide sequence ID" value="NZ_CBTK010000280.1"/>
</dbReference>
<comment type="caution">
    <text evidence="2">The sequence shown here is derived from an EMBL/GenBank/DDBJ whole genome shotgun (WGS) entry which is preliminary data.</text>
</comment>
<dbReference type="EMBL" id="CBTK010000280">
    <property type="protein sequence ID" value="CDH46880.1"/>
    <property type="molecule type" value="Genomic_DNA"/>
</dbReference>
<dbReference type="OrthoDB" id="7359267at2"/>
<dbReference type="InterPro" id="IPR016024">
    <property type="entry name" value="ARM-type_fold"/>
</dbReference>
<dbReference type="Proteomes" id="UP000019184">
    <property type="component" value="Unassembled WGS sequence"/>
</dbReference>
<proteinExistence type="predicted"/>
<evidence type="ECO:0000313" key="2">
    <source>
        <dbReference type="EMBL" id="CDH46880.1"/>
    </source>
</evidence>
<dbReference type="GO" id="GO:0016829">
    <property type="term" value="F:lyase activity"/>
    <property type="evidence" value="ECO:0007669"/>
    <property type="project" value="UniProtKB-KW"/>
</dbReference>
<gene>
    <name evidence="2" type="ORF">BN874_630026</name>
</gene>
<dbReference type="Gene3D" id="1.25.10.10">
    <property type="entry name" value="Leucine-rich Repeat Variant"/>
    <property type="match status" value="1"/>
</dbReference>